<dbReference type="Proteomes" id="UP001589536">
    <property type="component" value="Unassembled WGS sequence"/>
</dbReference>
<evidence type="ECO:0000313" key="1">
    <source>
        <dbReference type="EMBL" id="MFB9713957.1"/>
    </source>
</evidence>
<evidence type="ECO:0000313" key="2">
    <source>
        <dbReference type="Proteomes" id="UP001589536"/>
    </source>
</evidence>
<comment type="caution">
    <text evidence="1">The sequence shown here is derived from an EMBL/GenBank/DDBJ whole genome shotgun (WGS) entry which is preliminary data.</text>
</comment>
<dbReference type="EMBL" id="JBHMBH010000019">
    <property type="protein sequence ID" value="MFB9713957.1"/>
    <property type="molecule type" value="Genomic_DNA"/>
</dbReference>
<sequence length="76" mass="8781">MADLPKTIKRWCCSAYKSCGNTTLYLVEFDGPAGYPKLYDYVRGNDESYTGGWHTEQAIRDWLEHTEDQIQEEADV</sequence>
<gene>
    <name evidence="1" type="ORF">ACFFPI_07285</name>
</gene>
<keyword evidence="2" id="KW-1185">Reference proteome</keyword>
<proteinExistence type="predicted"/>
<organism evidence="1 2">
    <name type="scientific">Arthrobacter methylotrophus</name>
    <dbReference type="NCBI Taxonomy" id="121291"/>
    <lineage>
        <taxon>Bacteria</taxon>
        <taxon>Bacillati</taxon>
        <taxon>Actinomycetota</taxon>
        <taxon>Actinomycetes</taxon>
        <taxon>Micrococcales</taxon>
        <taxon>Micrococcaceae</taxon>
        <taxon>Arthrobacter</taxon>
    </lineage>
</organism>
<protein>
    <submittedName>
        <fullName evidence="1">Uncharacterized protein</fullName>
    </submittedName>
</protein>
<name>A0ABV5UN63_9MICC</name>
<accession>A0ABV5UN63</accession>
<reference evidence="1 2" key="1">
    <citation type="submission" date="2024-09" db="EMBL/GenBank/DDBJ databases">
        <authorList>
            <person name="Sun Q."/>
            <person name="Mori K."/>
        </authorList>
    </citation>
    <scope>NUCLEOTIDE SEQUENCE [LARGE SCALE GENOMIC DNA]</scope>
    <source>
        <strain evidence="1 2">JCM 13519</strain>
    </source>
</reference>
<dbReference type="RefSeq" id="WP_345042355.1">
    <property type="nucleotide sequence ID" value="NZ_BAABED010000001.1"/>
</dbReference>